<feature type="transmembrane region" description="Helical" evidence="1">
    <location>
        <begin position="50"/>
        <end position="72"/>
    </location>
</feature>
<dbReference type="SMART" id="SM00086">
    <property type="entry name" value="PAC"/>
    <property type="match status" value="2"/>
</dbReference>
<dbReference type="Pfam" id="PF08447">
    <property type="entry name" value="PAS_3"/>
    <property type="match status" value="1"/>
</dbReference>
<dbReference type="PANTHER" id="PTHR44757:SF2">
    <property type="entry name" value="BIOFILM ARCHITECTURE MAINTENANCE PROTEIN MBAA"/>
    <property type="match status" value="1"/>
</dbReference>
<evidence type="ECO:0000313" key="6">
    <source>
        <dbReference type="EMBL" id="SDH96078.1"/>
    </source>
</evidence>
<dbReference type="PROSITE" id="PS50112">
    <property type="entry name" value="PAS"/>
    <property type="match status" value="1"/>
</dbReference>
<feature type="domain" description="PAS" evidence="2">
    <location>
        <begin position="237"/>
        <end position="311"/>
    </location>
</feature>
<feature type="domain" description="EAL" evidence="4">
    <location>
        <begin position="535"/>
        <end position="789"/>
    </location>
</feature>
<dbReference type="InterPro" id="IPR001633">
    <property type="entry name" value="EAL_dom"/>
</dbReference>
<dbReference type="InterPro" id="IPR013656">
    <property type="entry name" value="PAS_4"/>
</dbReference>
<dbReference type="InterPro" id="IPR000160">
    <property type="entry name" value="GGDEF_dom"/>
</dbReference>
<dbReference type="Pfam" id="PF08448">
    <property type="entry name" value="PAS_4"/>
    <property type="match status" value="1"/>
</dbReference>
<dbReference type="InterPro" id="IPR035965">
    <property type="entry name" value="PAS-like_dom_sf"/>
</dbReference>
<dbReference type="SMART" id="SM00267">
    <property type="entry name" value="GGDEF"/>
    <property type="match status" value="1"/>
</dbReference>
<dbReference type="Pfam" id="PF00990">
    <property type="entry name" value="GGDEF"/>
    <property type="match status" value="1"/>
</dbReference>
<dbReference type="RefSeq" id="WP_244106510.1">
    <property type="nucleotide sequence ID" value="NZ_CADERL010000029.1"/>
</dbReference>
<dbReference type="CDD" id="cd01948">
    <property type="entry name" value="EAL"/>
    <property type="match status" value="1"/>
</dbReference>
<dbReference type="InterPro" id="IPR001610">
    <property type="entry name" value="PAC"/>
</dbReference>
<dbReference type="PROSITE" id="PS50113">
    <property type="entry name" value="PAC"/>
    <property type="match status" value="2"/>
</dbReference>
<evidence type="ECO:0000313" key="7">
    <source>
        <dbReference type="Proteomes" id="UP000199706"/>
    </source>
</evidence>
<accession>A0A1G8GNN5</accession>
<keyword evidence="1" id="KW-0472">Membrane</keyword>
<dbReference type="InterPro" id="IPR052155">
    <property type="entry name" value="Biofilm_reg_signaling"/>
</dbReference>
<dbReference type="AlphaFoldDB" id="A0A1G8GNN5"/>
<dbReference type="CDD" id="cd01949">
    <property type="entry name" value="GGDEF"/>
    <property type="match status" value="1"/>
</dbReference>
<feature type="domain" description="PAC" evidence="3">
    <location>
        <begin position="314"/>
        <end position="366"/>
    </location>
</feature>
<dbReference type="InterPro" id="IPR035919">
    <property type="entry name" value="EAL_sf"/>
</dbReference>
<dbReference type="InterPro" id="IPR029787">
    <property type="entry name" value="Nucleotide_cyclase"/>
</dbReference>
<dbReference type="SUPFAM" id="SSF141868">
    <property type="entry name" value="EAL domain-like"/>
    <property type="match status" value="1"/>
</dbReference>
<dbReference type="PROSITE" id="PS50883">
    <property type="entry name" value="EAL"/>
    <property type="match status" value="1"/>
</dbReference>
<organism evidence="6 7">
    <name type="scientific">Paraburkholderia phenazinium</name>
    <dbReference type="NCBI Taxonomy" id="60549"/>
    <lineage>
        <taxon>Bacteria</taxon>
        <taxon>Pseudomonadati</taxon>
        <taxon>Pseudomonadota</taxon>
        <taxon>Betaproteobacteria</taxon>
        <taxon>Burkholderiales</taxon>
        <taxon>Burkholderiaceae</taxon>
        <taxon>Paraburkholderia</taxon>
    </lineage>
</organism>
<dbReference type="PROSITE" id="PS50887">
    <property type="entry name" value="GGDEF"/>
    <property type="match status" value="1"/>
</dbReference>
<protein>
    <submittedName>
        <fullName evidence="6">PAS domain S-box-containing protein/diguanylate cyclase (GGDEF) domain-containing protein</fullName>
    </submittedName>
</protein>
<dbReference type="NCBIfam" id="TIGR00254">
    <property type="entry name" value="GGDEF"/>
    <property type="match status" value="1"/>
</dbReference>
<sequence>MKPSCAPSSDSKRDAHNFAIGSDSFAPQNQLFLSYFFAWYRRHQSVDVRYAGVAMAAGFGTVALCLLIPQWLRLTGCIPSVMEITVAGIAGTLLATLLYRTLANERAKQAAATSLAGALLDANRECMSLIGLDGRLLRMSEYGACLIDADSPAQLTGAQWLSFWNDANSAAAATAFAGALAGHRTAFRGLSHTTAGRPKWWDSRLTPIKNNAGHVVAVVGASHDVTNQADLLAELQSKNELVSEMEAHMPLVFYTYSADFKSFHYVSAGCSKVFGIDPHELRHNPTAWLDLVLEEDLPSVRDEMHRIVSQSVEGRVEYRIRRADGSIRWLRSTGYPVRASDGTVLRIIGTAEDITGEQERITTLDKLAFTDSLTGLANRAALFREMEERCAARAPFGLMFVDLDRFKVLNDTLGHVAADRLLKGIGAVIKAALPPDAYVARLGGDEFAVLIGSIAEKAGLESLAQALLAELSRSGRNDGAGTFVTASIGISLYPEHGANHEALLTSADVAMYAAKKAGRNCFMFAGKEAAETIDDFALERDVPEALASNQFLLHYQTIHEPRTLSVHSTEALIRWKHPRRGLIPPGVFVPILEETGFIAEVGSWVLDNALSQLAQWRRHGACNLGMSVNVSARQLRGDGIVWEVDRALKKFGVPPAQLEIELTETALMENPDRAQKVIAALKSLGVRIAIDDFGTGYSTLKYLADFAPDTLKIDRSFTSKLVSDPATQSIVEGIIGLSRKLGIKVVAEGVEEQQQLDILRGVKCDFVQGFFLCRPQAPAHLERVLDLRVGEAAFSI</sequence>
<dbReference type="SUPFAM" id="SSF55073">
    <property type="entry name" value="Nucleotide cyclase"/>
    <property type="match status" value="1"/>
</dbReference>
<dbReference type="InterPro" id="IPR000014">
    <property type="entry name" value="PAS"/>
</dbReference>
<evidence type="ECO:0000259" key="3">
    <source>
        <dbReference type="PROSITE" id="PS50113"/>
    </source>
</evidence>
<keyword evidence="1" id="KW-0812">Transmembrane</keyword>
<dbReference type="EMBL" id="FNCJ01000015">
    <property type="protein sequence ID" value="SDH96078.1"/>
    <property type="molecule type" value="Genomic_DNA"/>
</dbReference>
<evidence type="ECO:0000259" key="4">
    <source>
        <dbReference type="PROSITE" id="PS50883"/>
    </source>
</evidence>
<dbReference type="Gene3D" id="3.30.70.270">
    <property type="match status" value="1"/>
</dbReference>
<dbReference type="Pfam" id="PF00563">
    <property type="entry name" value="EAL"/>
    <property type="match status" value="1"/>
</dbReference>
<reference evidence="6 7" key="1">
    <citation type="submission" date="2016-10" db="EMBL/GenBank/DDBJ databases">
        <authorList>
            <person name="de Groot N.N."/>
        </authorList>
    </citation>
    <scope>NUCLEOTIDE SEQUENCE [LARGE SCALE GENOMIC DNA]</scope>
    <source>
        <strain evidence="6 7">LMG 2247</strain>
    </source>
</reference>
<dbReference type="Gene3D" id="3.30.450.20">
    <property type="entry name" value="PAS domain"/>
    <property type="match status" value="2"/>
</dbReference>
<evidence type="ECO:0000259" key="5">
    <source>
        <dbReference type="PROSITE" id="PS50887"/>
    </source>
</evidence>
<feature type="domain" description="PAC" evidence="3">
    <location>
        <begin position="183"/>
        <end position="237"/>
    </location>
</feature>
<proteinExistence type="predicted"/>
<evidence type="ECO:0000259" key="2">
    <source>
        <dbReference type="PROSITE" id="PS50112"/>
    </source>
</evidence>
<dbReference type="InterPro" id="IPR013655">
    <property type="entry name" value="PAS_fold_3"/>
</dbReference>
<keyword evidence="1" id="KW-1133">Transmembrane helix</keyword>
<dbReference type="InterPro" id="IPR043128">
    <property type="entry name" value="Rev_trsase/Diguanyl_cyclase"/>
</dbReference>
<dbReference type="SMART" id="SM00052">
    <property type="entry name" value="EAL"/>
    <property type="match status" value="1"/>
</dbReference>
<dbReference type="InterPro" id="IPR000700">
    <property type="entry name" value="PAS-assoc_C"/>
</dbReference>
<name>A0A1G8GNN5_9BURK</name>
<dbReference type="Proteomes" id="UP000199706">
    <property type="component" value="Unassembled WGS sequence"/>
</dbReference>
<feature type="domain" description="GGDEF" evidence="5">
    <location>
        <begin position="394"/>
        <end position="527"/>
    </location>
</feature>
<evidence type="ECO:0000256" key="1">
    <source>
        <dbReference type="SAM" id="Phobius"/>
    </source>
</evidence>
<gene>
    <name evidence="6" type="ORF">SAMN05216466_11585</name>
</gene>
<dbReference type="PANTHER" id="PTHR44757">
    <property type="entry name" value="DIGUANYLATE CYCLASE DGCP"/>
    <property type="match status" value="1"/>
</dbReference>
<dbReference type="CDD" id="cd00130">
    <property type="entry name" value="PAS"/>
    <property type="match status" value="1"/>
</dbReference>
<dbReference type="SUPFAM" id="SSF55785">
    <property type="entry name" value="PYP-like sensor domain (PAS domain)"/>
    <property type="match status" value="2"/>
</dbReference>
<dbReference type="NCBIfam" id="TIGR00229">
    <property type="entry name" value="sensory_box"/>
    <property type="match status" value="1"/>
</dbReference>
<dbReference type="Gene3D" id="3.20.20.450">
    <property type="entry name" value="EAL domain"/>
    <property type="match status" value="1"/>
</dbReference>